<evidence type="ECO:0000313" key="1">
    <source>
        <dbReference type="EMBL" id="CAG89624.2"/>
    </source>
</evidence>
<dbReference type="KEGG" id="dha:DEHA2F20438g"/>
<keyword evidence="2" id="KW-1185">Reference proteome</keyword>
<dbReference type="VEuPathDB" id="FungiDB:DEHA2F20438g"/>
<dbReference type="EMBL" id="CR382138">
    <property type="protein sequence ID" value="CAG89624.2"/>
    <property type="molecule type" value="Genomic_DNA"/>
</dbReference>
<dbReference type="HOGENOM" id="CLU_2757732_0_0_1"/>
<protein>
    <submittedName>
        <fullName evidence="1">DEHA2F20438p</fullName>
    </submittedName>
</protein>
<dbReference type="RefSeq" id="XP_461236.2">
    <property type="nucleotide sequence ID" value="XM_461236.1"/>
</dbReference>
<proteinExistence type="predicted"/>
<dbReference type="AlphaFoldDB" id="Q6BKN5"/>
<organism evidence="1 2">
    <name type="scientific">Debaryomyces hansenii (strain ATCC 36239 / CBS 767 / BCRC 21394 / JCM 1990 / NBRC 0083 / IGC 2968)</name>
    <name type="common">Yeast</name>
    <name type="synonym">Torulaspora hansenii</name>
    <dbReference type="NCBI Taxonomy" id="284592"/>
    <lineage>
        <taxon>Eukaryota</taxon>
        <taxon>Fungi</taxon>
        <taxon>Dikarya</taxon>
        <taxon>Ascomycota</taxon>
        <taxon>Saccharomycotina</taxon>
        <taxon>Pichiomycetes</taxon>
        <taxon>Debaryomycetaceae</taxon>
        <taxon>Debaryomyces</taxon>
    </lineage>
</organism>
<dbReference type="InParanoid" id="Q6BKN5"/>
<dbReference type="Proteomes" id="UP000000599">
    <property type="component" value="Chromosome F"/>
</dbReference>
<evidence type="ECO:0000313" key="2">
    <source>
        <dbReference type="Proteomes" id="UP000000599"/>
    </source>
</evidence>
<accession>Q6BKN5</accession>
<name>Q6BKN5_DEBHA</name>
<reference evidence="1 2" key="1">
    <citation type="journal article" date="2004" name="Nature">
        <title>Genome evolution in yeasts.</title>
        <authorList>
            <consortium name="Genolevures"/>
            <person name="Dujon B."/>
            <person name="Sherman D."/>
            <person name="Fischer G."/>
            <person name="Durrens P."/>
            <person name="Casaregola S."/>
            <person name="Lafontaine I."/>
            <person name="de Montigny J."/>
            <person name="Marck C."/>
            <person name="Neuveglise C."/>
            <person name="Talla E."/>
            <person name="Goffard N."/>
            <person name="Frangeul L."/>
            <person name="Aigle M."/>
            <person name="Anthouard V."/>
            <person name="Babour A."/>
            <person name="Barbe V."/>
            <person name="Barnay S."/>
            <person name="Blanchin S."/>
            <person name="Beckerich J.M."/>
            <person name="Beyne E."/>
            <person name="Bleykasten C."/>
            <person name="Boisrame A."/>
            <person name="Boyer J."/>
            <person name="Cattolico L."/>
            <person name="Confanioleri F."/>
            <person name="de Daruvar A."/>
            <person name="Despons L."/>
            <person name="Fabre E."/>
            <person name="Fairhead C."/>
            <person name="Ferry-Dumazet H."/>
            <person name="Groppi A."/>
            <person name="Hantraye F."/>
            <person name="Hennequin C."/>
            <person name="Jauniaux N."/>
            <person name="Joyet P."/>
            <person name="Kachouri R."/>
            <person name="Kerrest A."/>
            <person name="Koszul R."/>
            <person name="Lemaire M."/>
            <person name="Lesur I."/>
            <person name="Ma L."/>
            <person name="Muller H."/>
            <person name="Nicaud J.M."/>
            <person name="Nikolski M."/>
            <person name="Oztas S."/>
            <person name="Ozier-Kalogeropoulos O."/>
            <person name="Pellenz S."/>
            <person name="Potier S."/>
            <person name="Richard G.F."/>
            <person name="Straub M.L."/>
            <person name="Suleau A."/>
            <person name="Swennene D."/>
            <person name="Tekaia F."/>
            <person name="Wesolowski-Louvel M."/>
            <person name="Westhof E."/>
            <person name="Wirth B."/>
            <person name="Zeniou-Meyer M."/>
            <person name="Zivanovic I."/>
            <person name="Bolotin-Fukuhara M."/>
            <person name="Thierry A."/>
            <person name="Bouchier C."/>
            <person name="Caudron B."/>
            <person name="Scarpelli C."/>
            <person name="Gaillardin C."/>
            <person name="Weissenbach J."/>
            <person name="Wincker P."/>
            <person name="Souciet J.L."/>
        </authorList>
    </citation>
    <scope>NUCLEOTIDE SEQUENCE [LARGE SCALE GENOMIC DNA]</scope>
    <source>
        <strain evidence="2">ATCC 36239 / CBS 767 / BCRC 21394 / JCM 1990 / NBRC 0083 / IGC 2968</strain>
    </source>
</reference>
<sequence length="70" mass="7554">MLEATDETLGFGRAEVVLGSGCADKQKELELPTLYDILKRVENTGCVCGLTISSRETAFCGHSYSKCFGC</sequence>
<gene>
    <name evidence="1" type="ordered locus">DEHA2F20438g</name>
</gene>
<dbReference type="GeneID" id="2903280"/>